<evidence type="ECO:0000259" key="7">
    <source>
        <dbReference type="PROSITE" id="PS51285"/>
    </source>
</evidence>
<keyword evidence="8" id="KW-1185">Reference proteome</keyword>
<evidence type="ECO:0000256" key="4">
    <source>
        <dbReference type="ARBA" id="ARBA00022777"/>
    </source>
</evidence>
<dbReference type="RefSeq" id="XP_031748041.1">
    <property type="nucleotide sequence ID" value="XM_031892181.1"/>
</dbReference>
<dbReference type="Xenbase" id="XB-GENE-29092447">
    <property type="gene designation" value="LOC116406961"/>
</dbReference>
<evidence type="ECO:0000256" key="2">
    <source>
        <dbReference type="ARBA" id="ARBA00022679"/>
    </source>
</evidence>
<dbReference type="AlphaFoldDB" id="A0A8J1IU87"/>
<evidence type="ECO:0000256" key="6">
    <source>
        <dbReference type="SAM" id="MobiDB-lite"/>
    </source>
</evidence>
<keyword evidence="3" id="KW-0547">Nucleotide-binding</keyword>
<evidence type="ECO:0000313" key="10">
    <source>
        <dbReference type="Xenbase" id="XB-GENE-29092447"/>
    </source>
</evidence>
<reference evidence="9" key="1">
    <citation type="submission" date="2025-08" db="UniProtKB">
        <authorList>
            <consortium name="RefSeq"/>
        </authorList>
    </citation>
    <scope>IDENTIFICATION</scope>
    <source>
        <strain evidence="9">Nigerian</strain>
        <tissue evidence="9">Liver and blood</tissue>
    </source>
</reference>
<dbReference type="AGR" id="Xenbase:XB-GENE-29092447"/>
<sequence>MATNILPFFSGQSVVYEEPIYFRCRSTEMVDLLQALLKKDQHQRLGTTGKIREHPFYGSIDWVKLEERTVTSPFMPMVCSFEDFSDSTGESSSFVSVPSEDDSNNTVLEGFSFLDPSGQE</sequence>
<evidence type="ECO:0000256" key="3">
    <source>
        <dbReference type="ARBA" id="ARBA00022741"/>
    </source>
</evidence>
<dbReference type="GO" id="GO:0004674">
    <property type="term" value="F:protein serine/threonine kinase activity"/>
    <property type="evidence" value="ECO:0007669"/>
    <property type="project" value="UniProtKB-KW"/>
</dbReference>
<evidence type="ECO:0000256" key="1">
    <source>
        <dbReference type="ARBA" id="ARBA00022527"/>
    </source>
</evidence>
<dbReference type="InterPro" id="IPR011009">
    <property type="entry name" value="Kinase-like_dom_sf"/>
</dbReference>
<feature type="compositionally biased region" description="Polar residues" evidence="6">
    <location>
        <begin position="86"/>
        <end position="96"/>
    </location>
</feature>
<keyword evidence="4" id="KW-0418">Kinase</keyword>
<dbReference type="Gene3D" id="1.10.510.10">
    <property type="entry name" value="Transferase(Phosphotransferase) domain 1"/>
    <property type="match status" value="1"/>
</dbReference>
<dbReference type="PROSITE" id="PS51285">
    <property type="entry name" value="AGC_KINASE_CTER"/>
    <property type="match status" value="1"/>
</dbReference>
<evidence type="ECO:0000313" key="9">
    <source>
        <dbReference type="RefSeq" id="XP_031748041.1"/>
    </source>
</evidence>
<dbReference type="InterPro" id="IPR000961">
    <property type="entry name" value="AGC-kinase_C"/>
</dbReference>
<gene>
    <name evidence="9 10" type="primary">LOC116406961</name>
</gene>
<dbReference type="KEGG" id="xtr:116406961"/>
<dbReference type="GeneID" id="116406961"/>
<dbReference type="SUPFAM" id="SSF56112">
    <property type="entry name" value="Protein kinase-like (PK-like)"/>
    <property type="match status" value="1"/>
</dbReference>
<evidence type="ECO:0000313" key="8">
    <source>
        <dbReference type="Proteomes" id="UP000008143"/>
    </source>
</evidence>
<keyword evidence="1" id="KW-0723">Serine/threonine-protein kinase</keyword>
<keyword evidence="2" id="KW-0808">Transferase</keyword>
<feature type="domain" description="AGC-kinase C-terminal" evidence="7">
    <location>
        <begin position="58"/>
        <end position="120"/>
    </location>
</feature>
<evidence type="ECO:0000256" key="5">
    <source>
        <dbReference type="ARBA" id="ARBA00022840"/>
    </source>
</evidence>
<dbReference type="Proteomes" id="UP000008143">
    <property type="component" value="Chromosome 8"/>
</dbReference>
<accession>A0A8J1IU87</accession>
<organism evidence="8 9">
    <name type="scientific">Xenopus tropicalis</name>
    <name type="common">Western clawed frog</name>
    <name type="synonym">Silurana tropicalis</name>
    <dbReference type="NCBI Taxonomy" id="8364"/>
    <lineage>
        <taxon>Eukaryota</taxon>
        <taxon>Metazoa</taxon>
        <taxon>Chordata</taxon>
        <taxon>Craniata</taxon>
        <taxon>Vertebrata</taxon>
        <taxon>Euteleostomi</taxon>
        <taxon>Amphibia</taxon>
        <taxon>Batrachia</taxon>
        <taxon>Anura</taxon>
        <taxon>Pipoidea</taxon>
        <taxon>Pipidae</taxon>
        <taxon>Xenopodinae</taxon>
        <taxon>Xenopus</taxon>
        <taxon>Silurana</taxon>
    </lineage>
</organism>
<feature type="region of interest" description="Disordered" evidence="6">
    <location>
        <begin position="85"/>
        <end position="120"/>
    </location>
</feature>
<name>A0A8J1IU87_XENTR</name>
<proteinExistence type="predicted"/>
<dbReference type="PANTHER" id="PTHR24351">
    <property type="entry name" value="RIBOSOMAL PROTEIN S6 KINASE"/>
    <property type="match status" value="1"/>
</dbReference>
<protein>
    <submittedName>
        <fullName evidence="9">Protein kinase C delta type-like</fullName>
    </submittedName>
</protein>
<keyword evidence="5" id="KW-0067">ATP-binding</keyword>
<dbReference type="GO" id="GO:0005524">
    <property type="term" value="F:ATP binding"/>
    <property type="evidence" value="ECO:0007669"/>
    <property type="project" value="UniProtKB-KW"/>
</dbReference>